<name>A0A4R2E5Q7_9BACT</name>
<keyword evidence="1" id="KW-0472">Membrane</keyword>
<feature type="transmembrane region" description="Helical" evidence="1">
    <location>
        <begin position="20"/>
        <end position="42"/>
    </location>
</feature>
<dbReference type="Proteomes" id="UP000294830">
    <property type="component" value="Unassembled WGS sequence"/>
</dbReference>
<keyword evidence="1" id="KW-0812">Transmembrane</keyword>
<proteinExistence type="predicted"/>
<comment type="caution">
    <text evidence="2">The sequence shown here is derived from an EMBL/GenBank/DDBJ whole genome shotgun (WGS) entry which is preliminary data.</text>
</comment>
<dbReference type="SUPFAM" id="SSF52799">
    <property type="entry name" value="(Phosphotyrosine protein) phosphatases II"/>
    <property type="match status" value="1"/>
</dbReference>
<keyword evidence="1" id="KW-1133">Transmembrane helix</keyword>
<keyword evidence="3" id="KW-1185">Reference proteome</keyword>
<evidence type="ECO:0000256" key="1">
    <source>
        <dbReference type="SAM" id="Phobius"/>
    </source>
</evidence>
<dbReference type="EMBL" id="SLWB01000024">
    <property type="protein sequence ID" value="TCN61652.1"/>
    <property type="molecule type" value="Genomic_DNA"/>
</dbReference>
<dbReference type="Gene3D" id="3.90.190.10">
    <property type="entry name" value="Protein tyrosine phosphatase superfamily"/>
    <property type="match status" value="2"/>
</dbReference>
<organism evidence="2 3">
    <name type="scientific">Acetobacteroides hydrogenigenes</name>
    <dbReference type="NCBI Taxonomy" id="979970"/>
    <lineage>
        <taxon>Bacteria</taxon>
        <taxon>Pseudomonadati</taxon>
        <taxon>Bacteroidota</taxon>
        <taxon>Bacteroidia</taxon>
        <taxon>Bacteroidales</taxon>
        <taxon>Rikenellaceae</taxon>
        <taxon>Acetobacteroides</taxon>
    </lineage>
</organism>
<gene>
    <name evidence="2" type="ORF">CLV25_1249</name>
</gene>
<feature type="transmembrane region" description="Helical" evidence="1">
    <location>
        <begin position="95"/>
        <end position="111"/>
    </location>
</feature>
<dbReference type="InterPro" id="IPR029021">
    <property type="entry name" value="Prot-tyrosine_phosphatase-like"/>
</dbReference>
<feature type="transmembrane region" description="Helical" evidence="1">
    <location>
        <begin position="62"/>
        <end position="83"/>
    </location>
</feature>
<evidence type="ECO:0000313" key="2">
    <source>
        <dbReference type="EMBL" id="TCN61652.1"/>
    </source>
</evidence>
<accession>A0A4R2E5Q7</accession>
<sequence length="376" mass="42207">MRMDQNSEQPKIVRFARFLFVWICVGIPLGLLTLTVGPMRWLANYAHKTSMPTEKEAFYGKLIILGFVVVSFLVAFLICRVILRCGKKKSQKGGMGVLLLLLVGSLGVFVFRPDLLIAKQPDRQIIVENGTSLQKAEFVLGSYPDYDQIKILKSEGYTAIITLLHPLVAPAEPKMLSDERENAQVAGIDLIEMPMLPWVSGNEKTIMKIRALAKTAKGKYYVHCYLGKDRINAFRSIIADENASYKAARDLEARDLSTKNYFENGPVFKLGNRVYITPYPSDEEFLTYLFNGDVKTIVCILNPAVASEKSLVEKEKKYAKLYGVRFVNLPIRSNSLTDIRILKDSVSKLEKPLVIHGINSNTPTVNAIKEHLKEGS</sequence>
<reference evidence="2 3" key="1">
    <citation type="submission" date="2019-03" db="EMBL/GenBank/DDBJ databases">
        <title>Genomic Encyclopedia of Archaeal and Bacterial Type Strains, Phase II (KMG-II): from individual species to whole genera.</title>
        <authorList>
            <person name="Goeker M."/>
        </authorList>
    </citation>
    <scope>NUCLEOTIDE SEQUENCE [LARGE SCALE GENOMIC DNA]</scope>
    <source>
        <strain evidence="2 3">RL-C</strain>
    </source>
</reference>
<protein>
    <submittedName>
        <fullName evidence="2">Uncharacterized protein</fullName>
    </submittedName>
</protein>
<dbReference type="AlphaFoldDB" id="A0A4R2E5Q7"/>
<evidence type="ECO:0000313" key="3">
    <source>
        <dbReference type="Proteomes" id="UP000294830"/>
    </source>
</evidence>